<keyword evidence="1" id="KW-0812">Transmembrane</keyword>
<proteinExistence type="predicted"/>
<keyword evidence="1" id="KW-1133">Transmembrane helix</keyword>
<dbReference type="EMBL" id="CP155573">
    <property type="protein sequence ID" value="XFO66612.1"/>
    <property type="molecule type" value="Genomic_DNA"/>
</dbReference>
<protein>
    <submittedName>
        <fullName evidence="2">Uncharacterized protein</fullName>
    </submittedName>
</protein>
<keyword evidence="1" id="KW-0472">Membrane</keyword>
<evidence type="ECO:0000313" key="2">
    <source>
        <dbReference type="EMBL" id="XFO66612.1"/>
    </source>
</evidence>
<dbReference type="RefSeq" id="WP_094603336.1">
    <property type="nucleotide sequence ID" value="NZ_CP155573.1"/>
</dbReference>
<feature type="transmembrane region" description="Helical" evidence="1">
    <location>
        <begin position="12"/>
        <end position="30"/>
    </location>
</feature>
<gene>
    <name evidence="2" type="ORF">SPSIL_027710</name>
</gene>
<sequence length="141" mass="16184">MGRSAGVKKIAVWVISIVGLCVVFLIYDFFIATPTITVENVELIEAKPLKQSEYYVFNYAISENDSRKLMENNTRLKKALITFKYDNQSFFKTIYTVRGRYATPENLPLIIVGNKPDMATVSRVNIYSRMYAQRVIVPDNI</sequence>
<evidence type="ECO:0000256" key="1">
    <source>
        <dbReference type="SAM" id="Phobius"/>
    </source>
</evidence>
<accession>A0ABZ3IMA9</accession>
<dbReference type="Proteomes" id="UP000216752">
    <property type="component" value="Chromosome"/>
</dbReference>
<evidence type="ECO:0000313" key="3">
    <source>
        <dbReference type="Proteomes" id="UP000216752"/>
    </source>
</evidence>
<organism evidence="2 3">
    <name type="scientific">Sporomusa silvacetica DSM 10669</name>
    <dbReference type="NCBI Taxonomy" id="1123289"/>
    <lineage>
        <taxon>Bacteria</taxon>
        <taxon>Bacillati</taxon>
        <taxon>Bacillota</taxon>
        <taxon>Negativicutes</taxon>
        <taxon>Selenomonadales</taxon>
        <taxon>Sporomusaceae</taxon>
        <taxon>Sporomusa</taxon>
    </lineage>
</organism>
<keyword evidence="3" id="KW-1185">Reference proteome</keyword>
<reference evidence="2" key="1">
    <citation type="submission" date="2024-05" db="EMBL/GenBank/DDBJ databases">
        <title>Isolation and characterization of Sporomusa carbonis sp. nov., a carboxydotrophic hydrogenogen in the genus of Sporomusa isolated from a charcoal burning pile.</title>
        <authorList>
            <person name="Boeer T."/>
            <person name="Rosenbaum F."/>
            <person name="Eysell L."/>
            <person name="Mueller V."/>
            <person name="Daniel R."/>
            <person name="Poehlein A."/>
        </authorList>
    </citation>
    <scope>NUCLEOTIDE SEQUENCE [LARGE SCALE GENOMIC DNA]</scope>
    <source>
        <strain evidence="2">DSM 10669</strain>
    </source>
</reference>
<name>A0ABZ3IMA9_9FIRM</name>